<dbReference type="NCBIfam" id="TIGR02985">
    <property type="entry name" value="Sig70_bacteroi1"/>
    <property type="match status" value="1"/>
</dbReference>
<keyword evidence="2" id="KW-0805">Transcription regulation</keyword>
<dbReference type="SUPFAM" id="SSF88659">
    <property type="entry name" value="Sigma3 and sigma4 domains of RNA polymerase sigma factors"/>
    <property type="match status" value="1"/>
</dbReference>
<evidence type="ECO:0000313" key="7">
    <source>
        <dbReference type="EMBL" id="GAA3990500.1"/>
    </source>
</evidence>
<evidence type="ECO:0000313" key="8">
    <source>
        <dbReference type="Proteomes" id="UP001500742"/>
    </source>
</evidence>
<dbReference type="InterPro" id="IPR007627">
    <property type="entry name" value="RNA_pol_sigma70_r2"/>
</dbReference>
<proteinExistence type="inferred from homology"/>
<evidence type="ECO:0000256" key="3">
    <source>
        <dbReference type="ARBA" id="ARBA00023082"/>
    </source>
</evidence>
<gene>
    <name evidence="7" type="ORF">GCM10022210_50140</name>
</gene>
<name>A0ABP7QZW7_9SPHI</name>
<dbReference type="EMBL" id="BAAAZC010000031">
    <property type="protein sequence ID" value="GAA3990500.1"/>
    <property type="molecule type" value="Genomic_DNA"/>
</dbReference>
<dbReference type="InterPro" id="IPR039425">
    <property type="entry name" value="RNA_pol_sigma-70-like"/>
</dbReference>
<evidence type="ECO:0000259" key="5">
    <source>
        <dbReference type="Pfam" id="PF04542"/>
    </source>
</evidence>
<dbReference type="Pfam" id="PF08281">
    <property type="entry name" value="Sigma70_r4_2"/>
    <property type="match status" value="1"/>
</dbReference>
<evidence type="ECO:0000256" key="2">
    <source>
        <dbReference type="ARBA" id="ARBA00023015"/>
    </source>
</evidence>
<dbReference type="InterPro" id="IPR014327">
    <property type="entry name" value="RNA_pol_sigma70_bacteroid"/>
</dbReference>
<dbReference type="InterPro" id="IPR013324">
    <property type="entry name" value="RNA_pol_sigma_r3/r4-like"/>
</dbReference>
<dbReference type="InterPro" id="IPR036388">
    <property type="entry name" value="WH-like_DNA-bd_sf"/>
</dbReference>
<evidence type="ECO:0000256" key="4">
    <source>
        <dbReference type="ARBA" id="ARBA00023163"/>
    </source>
</evidence>
<comment type="similarity">
    <text evidence="1">Belongs to the sigma-70 factor family. ECF subfamily.</text>
</comment>
<reference evidence="8" key="1">
    <citation type="journal article" date="2019" name="Int. J. Syst. Evol. Microbiol.">
        <title>The Global Catalogue of Microorganisms (GCM) 10K type strain sequencing project: providing services to taxonomists for standard genome sequencing and annotation.</title>
        <authorList>
            <consortium name="The Broad Institute Genomics Platform"/>
            <consortium name="The Broad Institute Genome Sequencing Center for Infectious Disease"/>
            <person name="Wu L."/>
            <person name="Ma J."/>
        </authorList>
    </citation>
    <scope>NUCLEOTIDE SEQUENCE [LARGE SCALE GENOMIC DNA]</scope>
    <source>
        <strain evidence="8">JCM 16601</strain>
    </source>
</reference>
<dbReference type="Proteomes" id="UP001500742">
    <property type="component" value="Unassembled WGS sequence"/>
</dbReference>
<dbReference type="Gene3D" id="1.10.10.10">
    <property type="entry name" value="Winged helix-like DNA-binding domain superfamily/Winged helix DNA-binding domain"/>
    <property type="match status" value="1"/>
</dbReference>
<dbReference type="Pfam" id="PF04542">
    <property type="entry name" value="Sigma70_r2"/>
    <property type="match status" value="1"/>
</dbReference>
<keyword evidence="8" id="KW-1185">Reference proteome</keyword>
<feature type="domain" description="RNA polymerase sigma factor 70 region 4 type 2" evidence="6">
    <location>
        <begin position="129"/>
        <end position="175"/>
    </location>
</feature>
<accession>A0ABP7QZW7</accession>
<sequence length="197" mass="23018">MLLQKIQDRTDKELLELLRQDDSEAFEVIYKKYFNRLYGHAFKMLRDKAVCKDIVQEIFVQLWAKRHTQDIQALDAYLNAITRFQVFKTIRSSRVHEDLFDSEHELPVCCNTENNVTEKEISMVLSSGVAQLPEKCQAIFTMSRMQHLSTKEIALKLAIAPKTVENQLTIALRKLRVNFADFLPALILVIHYSLRQF</sequence>
<dbReference type="Gene3D" id="1.10.1740.10">
    <property type="match status" value="1"/>
</dbReference>
<feature type="domain" description="RNA polymerase sigma-70 region 2" evidence="5">
    <location>
        <begin position="29"/>
        <end position="93"/>
    </location>
</feature>
<evidence type="ECO:0000259" key="6">
    <source>
        <dbReference type="Pfam" id="PF08281"/>
    </source>
</evidence>
<protein>
    <submittedName>
        <fullName evidence="7">RNA polymerase sigma-70 factor</fullName>
    </submittedName>
</protein>
<keyword evidence="4" id="KW-0804">Transcription</keyword>
<dbReference type="InterPro" id="IPR013325">
    <property type="entry name" value="RNA_pol_sigma_r2"/>
</dbReference>
<keyword evidence="3" id="KW-0731">Sigma factor</keyword>
<dbReference type="PANTHER" id="PTHR43133:SF46">
    <property type="entry name" value="RNA POLYMERASE SIGMA-70 FACTOR ECF SUBFAMILY"/>
    <property type="match status" value="1"/>
</dbReference>
<dbReference type="NCBIfam" id="TIGR02937">
    <property type="entry name" value="sigma70-ECF"/>
    <property type="match status" value="1"/>
</dbReference>
<dbReference type="SUPFAM" id="SSF88946">
    <property type="entry name" value="Sigma2 domain of RNA polymerase sigma factors"/>
    <property type="match status" value="1"/>
</dbReference>
<dbReference type="RefSeq" id="WP_259086706.1">
    <property type="nucleotide sequence ID" value="NZ_BAAAZC010000031.1"/>
</dbReference>
<dbReference type="PANTHER" id="PTHR43133">
    <property type="entry name" value="RNA POLYMERASE ECF-TYPE SIGMA FACTO"/>
    <property type="match status" value="1"/>
</dbReference>
<dbReference type="InterPro" id="IPR014284">
    <property type="entry name" value="RNA_pol_sigma-70_dom"/>
</dbReference>
<evidence type="ECO:0000256" key="1">
    <source>
        <dbReference type="ARBA" id="ARBA00010641"/>
    </source>
</evidence>
<comment type="caution">
    <text evidence="7">The sequence shown here is derived from an EMBL/GenBank/DDBJ whole genome shotgun (WGS) entry which is preliminary data.</text>
</comment>
<organism evidence="7 8">
    <name type="scientific">Mucilaginibacter dorajii</name>
    <dbReference type="NCBI Taxonomy" id="692994"/>
    <lineage>
        <taxon>Bacteria</taxon>
        <taxon>Pseudomonadati</taxon>
        <taxon>Bacteroidota</taxon>
        <taxon>Sphingobacteriia</taxon>
        <taxon>Sphingobacteriales</taxon>
        <taxon>Sphingobacteriaceae</taxon>
        <taxon>Mucilaginibacter</taxon>
    </lineage>
</organism>
<dbReference type="InterPro" id="IPR013249">
    <property type="entry name" value="RNA_pol_sigma70_r4_t2"/>
</dbReference>